<dbReference type="RefSeq" id="WP_089524293.1">
    <property type="nucleotide sequence ID" value="NZ_NMUQ01000001.1"/>
</dbReference>
<protein>
    <submittedName>
        <fullName evidence="1">Uncharacterized protein</fullName>
    </submittedName>
</protein>
<evidence type="ECO:0000313" key="2">
    <source>
        <dbReference type="Proteomes" id="UP000215145"/>
    </source>
</evidence>
<organism evidence="1 2">
    <name type="scientific">Paenibacillus herberti</name>
    <dbReference type="NCBI Taxonomy" id="1619309"/>
    <lineage>
        <taxon>Bacteria</taxon>
        <taxon>Bacillati</taxon>
        <taxon>Bacillota</taxon>
        <taxon>Bacilli</taxon>
        <taxon>Bacillales</taxon>
        <taxon>Paenibacillaceae</taxon>
        <taxon>Paenibacillus</taxon>
    </lineage>
</organism>
<keyword evidence="2" id="KW-1185">Reference proteome</keyword>
<dbReference type="OrthoDB" id="1685113at2"/>
<sequence length="522" mass="54117">MDRTNPSKEALISHRPHNADLCKPCKKTKRPCLVAFTPLQADIFEGLLDDLSIAISNLFVPPTGPLPSVLKALQNLIVELPLTLSTQADLLAATELAITAYQQSDDWSSAAVASTQIVLTDLYALSLVACVSSSVKDGWVIRVRNAETNLSGIESVLPPVISGTTLTFNGGNQPMVLSFNRSTGLPTEGAIVGSGFVSQSIPVTTDAAAQNLSIVLADNAGGNNYAFSMPEAGTLTAISGIFFPSGNLIVNGPPITIQAQLCRSFPDDSPYTPFVAIPGTAVQLIPSLSGNVTGFGCSNSLTGLNIPLNPEDRLVIVFSIFTEGAATVDPLTIVGTAIGVLVIAPVNPALTSPIIPIASHLPVNLSFGPSTPTNFGIVGFGFSDNEPFQSFGSPIIVNPLINGFTTPITEAGTITSVAAYFGIESNQTLQSRINILVEVYLYTPANSTATPIGSTQFILATLQPGTFTTTSPGVHNIHITSSPPLVPGDTLIMVFTALGLGTTSGSIAGWVSGGISILPSST</sequence>
<gene>
    <name evidence="1" type="ORF">CGZ75_11595</name>
</gene>
<accession>A0A229P516</accession>
<name>A0A229P516_9BACL</name>
<evidence type="ECO:0000313" key="1">
    <source>
        <dbReference type="EMBL" id="OXM17218.1"/>
    </source>
</evidence>
<dbReference type="AlphaFoldDB" id="A0A229P516"/>
<reference evidence="1 2" key="1">
    <citation type="submission" date="2017-07" db="EMBL/GenBank/DDBJ databases">
        <title>Paenibacillus herberti R33 genome sequencing and assembly.</title>
        <authorList>
            <person name="Su W."/>
        </authorList>
    </citation>
    <scope>NUCLEOTIDE SEQUENCE [LARGE SCALE GENOMIC DNA]</scope>
    <source>
        <strain evidence="1 2">R33</strain>
    </source>
</reference>
<dbReference type="Proteomes" id="UP000215145">
    <property type="component" value="Unassembled WGS sequence"/>
</dbReference>
<comment type="caution">
    <text evidence="1">The sequence shown here is derived from an EMBL/GenBank/DDBJ whole genome shotgun (WGS) entry which is preliminary data.</text>
</comment>
<dbReference type="EMBL" id="NMUQ01000001">
    <property type="protein sequence ID" value="OXM17218.1"/>
    <property type="molecule type" value="Genomic_DNA"/>
</dbReference>
<proteinExistence type="predicted"/>